<evidence type="ECO:0000313" key="16">
    <source>
        <dbReference type="Proteomes" id="UP001595443"/>
    </source>
</evidence>
<dbReference type="InterPro" id="IPR003995">
    <property type="entry name" value="RTX_toxin_determinant-A"/>
</dbReference>
<evidence type="ECO:0000256" key="8">
    <source>
        <dbReference type="ARBA" id="ARBA00022723"/>
    </source>
</evidence>
<evidence type="ECO:0000256" key="2">
    <source>
        <dbReference type="ARBA" id="ARBA00004370"/>
    </source>
</evidence>
<evidence type="ECO:0000256" key="12">
    <source>
        <dbReference type="ARBA" id="ARBA00023026"/>
    </source>
</evidence>
<dbReference type="SUPFAM" id="SSF55486">
    <property type="entry name" value="Metalloproteases ('zincins'), catalytic domain"/>
    <property type="match status" value="1"/>
</dbReference>
<dbReference type="InterPro" id="IPR001818">
    <property type="entry name" value="Pept_M10_metallopeptidase"/>
</dbReference>
<keyword evidence="7" id="KW-0645">Protease</keyword>
<dbReference type="InterPro" id="IPR001343">
    <property type="entry name" value="Hemolysn_Ca-bd"/>
</dbReference>
<proteinExistence type="inferred from homology"/>
<evidence type="ECO:0000256" key="3">
    <source>
        <dbReference type="ARBA" id="ARBA00004613"/>
    </source>
</evidence>
<dbReference type="PRINTS" id="PR00313">
    <property type="entry name" value="CABNDNGRPT"/>
</dbReference>
<evidence type="ECO:0000259" key="14">
    <source>
        <dbReference type="SMART" id="SM00235"/>
    </source>
</evidence>
<evidence type="ECO:0000256" key="11">
    <source>
        <dbReference type="ARBA" id="ARBA00022833"/>
    </source>
</evidence>
<evidence type="ECO:0000256" key="7">
    <source>
        <dbReference type="ARBA" id="ARBA00022670"/>
    </source>
</evidence>
<feature type="domain" description="Peptidase metallopeptidase" evidence="14">
    <location>
        <begin position="162"/>
        <end position="315"/>
    </location>
</feature>
<keyword evidence="16" id="KW-1185">Reference proteome</keyword>
<keyword evidence="13" id="KW-0472">Membrane</keyword>
<evidence type="ECO:0000256" key="9">
    <source>
        <dbReference type="ARBA" id="ARBA00022737"/>
    </source>
</evidence>
<evidence type="ECO:0000256" key="10">
    <source>
        <dbReference type="ARBA" id="ARBA00022801"/>
    </source>
</evidence>
<reference evidence="16" key="1">
    <citation type="journal article" date="2019" name="Int. J. Syst. Evol. Microbiol.">
        <title>The Global Catalogue of Microorganisms (GCM) 10K type strain sequencing project: providing services to taxonomists for standard genome sequencing and annotation.</title>
        <authorList>
            <consortium name="The Broad Institute Genomics Platform"/>
            <consortium name="The Broad Institute Genome Sequencing Center for Infectious Disease"/>
            <person name="Wu L."/>
            <person name="Ma J."/>
        </authorList>
    </citation>
    <scope>NUCLEOTIDE SEQUENCE [LARGE SCALE GENOMIC DNA]</scope>
    <source>
        <strain evidence="16">KCTC 62192</strain>
    </source>
</reference>
<dbReference type="PANTHER" id="PTHR38340">
    <property type="entry name" value="S-LAYER PROTEIN"/>
    <property type="match status" value="1"/>
</dbReference>
<evidence type="ECO:0000256" key="13">
    <source>
        <dbReference type="ARBA" id="ARBA00023136"/>
    </source>
</evidence>
<keyword evidence="5" id="KW-0964">Secreted</keyword>
<dbReference type="Pfam" id="PF00353">
    <property type="entry name" value="HemolysinCabind"/>
    <property type="match status" value="7"/>
</dbReference>
<keyword evidence="9" id="KW-0677">Repeat</keyword>
<comment type="caution">
    <text evidence="15">The sequence shown here is derived from an EMBL/GenBank/DDBJ whole genome shotgun (WGS) entry which is preliminary data.</text>
</comment>
<dbReference type="InterPro" id="IPR006026">
    <property type="entry name" value="Peptidase_Metallo"/>
</dbReference>
<dbReference type="Gene3D" id="3.40.390.10">
    <property type="entry name" value="Collagenase (Catalytic Domain)"/>
    <property type="match status" value="1"/>
</dbReference>
<dbReference type="SMART" id="SM00235">
    <property type="entry name" value="ZnMc"/>
    <property type="match status" value="1"/>
</dbReference>
<dbReference type="PRINTS" id="PR01488">
    <property type="entry name" value="RTXTOXINA"/>
</dbReference>
<keyword evidence="8" id="KW-0479">Metal-binding</keyword>
<evidence type="ECO:0000256" key="6">
    <source>
        <dbReference type="ARBA" id="ARBA00022656"/>
    </source>
</evidence>
<keyword evidence="12" id="KW-0843">Virulence</keyword>
<evidence type="ECO:0000256" key="1">
    <source>
        <dbReference type="ARBA" id="ARBA00001913"/>
    </source>
</evidence>
<dbReference type="CDD" id="cd04277">
    <property type="entry name" value="ZnMc_serralysin_like"/>
    <property type="match status" value="1"/>
</dbReference>
<evidence type="ECO:0000313" key="15">
    <source>
        <dbReference type="EMBL" id="MFC2969564.1"/>
    </source>
</evidence>
<comment type="similarity">
    <text evidence="4">Belongs to the peptidase M10B family.</text>
</comment>
<sequence length="756" mass="76391">MTLETTDAASNASTSYGIGVGDVFHGGLTPGDSDWIAVDLAAGRHYTFAMTPIGALSDGLRNPYLILRDAGGLEVAGGDTGNNAGPGMAATFGFTATTGGTYYLGARAVSGSDRGSYGVSATLGHHASYDTDMAAGVLLRHDLSWNSQPDTGAALSWSFRAYGPAYDAQGNSVAFAPLSEAQRAAVHDALAMYSDVARLSFSQVAPGGSSNDATIRFGAYSSTLDGAGAYAYYPGDPAHSSDDGDVWLNNESVSRTDLSKGSYSFYTIVHELGHAMGLGHPGDYEAAPGVDITYGNSAQFIEDSQQYTVMSYFSGTETTATFPGYPDTLMLDDIYALQQLYSANMTTRAGDTTYGFHSTLAPGSVYDFSTNGDPKLCVWDGGGNDTFDFSGFAGNQVIDLHDGAFSSTAGLTDNVSIAYGAVIENALGGSGNDHIYGNAVDNFLGGGGGDDILYGGIGADTLEGGAGADRLSGNVGNDRLLGGDGGDHLYGNLGADLLGGQGGGDTLNGGAGDDRLLGGVGADLLLGGSMADTLDGGAGNDRLEGDRGADLLRGGGQADHLYGGGGRDVLLGQGGQDTLDGGKGDDRLLGGVGADHLNGGDQADILDGGAGNDRLAGNLGADLLRGGDQADQLFGGGGQDTLQGQNGQDTLHGGAGNDHLLGGAGADLLFGGAGADSFQFDTAAGQDTIGDFDPSVDRLLLDRALVGDGATAATVIADHVTVVGAEVELRFDSGVTVLLHGIDDPGLLDGHILILG</sequence>
<dbReference type="InterPro" id="IPR050557">
    <property type="entry name" value="RTX_toxin/Mannuronan_C5-epim"/>
</dbReference>
<dbReference type="Proteomes" id="UP001595443">
    <property type="component" value="Unassembled WGS sequence"/>
</dbReference>
<dbReference type="PROSITE" id="PS00330">
    <property type="entry name" value="HEMOLYSIN_CALCIUM"/>
    <property type="match status" value="6"/>
</dbReference>
<evidence type="ECO:0000256" key="5">
    <source>
        <dbReference type="ARBA" id="ARBA00022525"/>
    </source>
</evidence>
<comment type="subcellular location">
    <subcellularLocation>
        <location evidence="2">Membrane</location>
    </subcellularLocation>
    <subcellularLocation>
        <location evidence="3">Secreted</location>
    </subcellularLocation>
</comment>
<dbReference type="Pfam" id="PF08548">
    <property type="entry name" value="Peptidase_M10_C"/>
    <property type="match status" value="1"/>
</dbReference>
<keyword evidence="6" id="KW-0800">Toxin</keyword>
<dbReference type="Gene3D" id="2.150.10.10">
    <property type="entry name" value="Serralysin-like metalloprotease, C-terminal"/>
    <property type="match status" value="4"/>
</dbReference>
<name>A0ABV7AJI1_9RHOB</name>
<dbReference type="SUPFAM" id="SSF51120">
    <property type="entry name" value="beta-Roll"/>
    <property type="match status" value="4"/>
</dbReference>
<dbReference type="PANTHER" id="PTHR38340:SF1">
    <property type="entry name" value="S-LAYER PROTEIN"/>
    <property type="match status" value="1"/>
</dbReference>
<protein>
    <submittedName>
        <fullName evidence="15">M10 family metallopeptidase C-terminal domain-containing protein</fullName>
    </submittedName>
</protein>
<dbReference type="Gene3D" id="2.60.120.380">
    <property type="match status" value="1"/>
</dbReference>
<gene>
    <name evidence="15" type="ORF">ACFOES_15800</name>
</gene>
<dbReference type="InterPro" id="IPR011049">
    <property type="entry name" value="Serralysin-like_metalloprot_C"/>
</dbReference>
<evidence type="ECO:0000256" key="4">
    <source>
        <dbReference type="ARBA" id="ARBA00009490"/>
    </source>
</evidence>
<dbReference type="EMBL" id="JBHRSK010000014">
    <property type="protein sequence ID" value="MFC2969564.1"/>
    <property type="molecule type" value="Genomic_DNA"/>
</dbReference>
<comment type="cofactor">
    <cofactor evidence="1">
        <name>Ca(2+)</name>
        <dbReference type="ChEBI" id="CHEBI:29108"/>
    </cofactor>
</comment>
<dbReference type="Pfam" id="PF00413">
    <property type="entry name" value="Peptidase_M10"/>
    <property type="match status" value="1"/>
</dbReference>
<dbReference type="InterPro" id="IPR034033">
    <property type="entry name" value="Serralysin-like"/>
</dbReference>
<dbReference type="InterPro" id="IPR013858">
    <property type="entry name" value="Peptidase_M10B_C"/>
</dbReference>
<dbReference type="RefSeq" id="WP_377834275.1">
    <property type="nucleotide sequence ID" value="NZ_JBHRSK010000014.1"/>
</dbReference>
<dbReference type="InterPro" id="IPR024079">
    <property type="entry name" value="MetalloPept_cat_dom_sf"/>
</dbReference>
<organism evidence="15 16">
    <name type="scientific">Acidimangrovimonas pyrenivorans</name>
    <dbReference type="NCBI Taxonomy" id="2030798"/>
    <lineage>
        <taxon>Bacteria</taxon>
        <taxon>Pseudomonadati</taxon>
        <taxon>Pseudomonadota</taxon>
        <taxon>Alphaproteobacteria</taxon>
        <taxon>Rhodobacterales</taxon>
        <taxon>Paracoccaceae</taxon>
        <taxon>Acidimangrovimonas</taxon>
    </lineage>
</organism>
<keyword evidence="11" id="KW-0862">Zinc</keyword>
<dbReference type="InterPro" id="IPR018511">
    <property type="entry name" value="Hemolysin-typ_Ca-bd_CS"/>
</dbReference>
<accession>A0ABV7AJI1</accession>
<keyword evidence="10" id="KW-0378">Hydrolase</keyword>